<dbReference type="PANTHER" id="PTHR43312">
    <property type="entry name" value="D-THREO-ALDOSE 1-DEHYDROGENASE"/>
    <property type="match status" value="1"/>
</dbReference>
<dbReference type="PRINTS" id="PR00069">
    <property type="entry name" value="ALDKETRDTASE"/>
</dbReference>
<dbReference type="PANTHER" id="PTHR43312:SF1">
    <property type="entry name" value="NADP-DEPENDENT OXIDOREDUCTASE DOMAIN-CONTAINING PROTEIN"/>
    <property type="match status" value="1"/>
</dbReference>
<dbReference type="Pfam" id="PF00248">
    <property type="entry name" value="Aldo_ket_red"/>
    <property type="match status" value="1"/>
</dbReference>
<dbReference type="InterPro" id="IPR023210">
    <property type="entry name" value="NADP_OxRdtase_dom"/>
</dbReference>
<dbReference type="Gene3D" id="3.20.20.100">
    <property type="entry name" value="NADP-dependent oxidoreductase domain"/>
    <property type="match status" value="1"/>
</dbReference>
<reference evidence="2 3" key="1">
    <citation type="submission" date="2024-06" db="EMBL/GenBank/DDBJ databases">
        <title>Genomic Encyclopedia of Type Strains, Phase IV (KMG-IV): sequencing the most valuable type-strain genomes for metagenomic binning, comparative biology and taxonomic classification.</title>
        <authorList>
            <person name="Goeker M."/>
        </authorList>
    </citation>
    <scope>NUCLEOTIDE SEQUENCE [LARGE SCALE GENOMIC DNA]</scope>
    <source>
        <strain evidence="2 3">DSM 23520</strain>
    </source>
</reference>
<evidence type="ECO:0000259" key="1">
    <source>
        <dbReference type="Pfam" id="PF00248"/>
    </source>
</evidence>
<sequence length="309" mass="34513">MMNQTRLGQTELFVSEIGLGCMNLGTDEQQATSIIDEAIRSGINYLDTADLYNFGENEKIVGKAIKGRRDDLVIATKGGNHFEVGQDGWYWDPSKAYLKEAVKNSLLRLGLDDVDLYQLHGGTIEDPIDEVVEAFEELQQEGLIRHIGLSSIRPNVIKSFVNRTTISSVMMQYSLIDRRPEETMLDYLQNHRVSVVARGALGKGMLTDKGLEQWHKKGQDGFLDYNGEDLKTLVETVQGTATTFGVSPQSVAMSYALEHPTVSSLVLGASSPEQVQNNIEAYHNQPTYADIQPYLQQGLKEQIYQQHRA</sequence>
<keyword evidence="3" id="KW-1185">Reference proteome</keyword>
<evidence type="ECO:0000313" key="3">
    <source>
        <dbReference type="Proteomes" id="UP001549167"/>
    </source>
</evidence>
<accession>A0ABV2KTE8</accession>
<evidence type="ECO:0000313" key="2">
    <source>
        <dbReference type="EMBL" id="MET3682397.1"/>
    </source>
</evidence>
<dbReference type="Proteomes" id="UP001549167">
    <property type="component" value="Unassembled WGS sequence"/>
</dbReference>
<dbReference type="CDD" id="cd19086">
    <property type="entry name" value="AKR_AKR11C1"/>
    <property type="match status" value="1"/>
</dbReference>
<name>A0ABV2KTE8_9BACI</name>
<comment type="caution">
    <text evidence="2">The sequence shown here is derived from an EMBL/GenBank/DDBJ whole genome shotgun (WGS) entry which is preliminary data.</text>
</comment>
<gene>
    <name evidence="2" type="ORF">ABID56_000476</name>
</gene>
<proteinExistence type="predicted"/>
<dbReference type="InterPro" id="IPR020471">
    <property type="entry name" value="AKR"/>
</dbReference>
<dbReference type="EMBL" id="JBEPMX010000001">
    <property type="protein sequence ID" value="MET3682397.1"/>
    <property type="molecule type" value="Genomic_DNA"/>
</dbReference>
<feature type="domain" description="NADP-dependent oxidoreductase" evidence="1">
    <location>
        <begin position="16"/>
        <end position="285"/>
    </location>
</feature>
<dbReference type="SUPFAM" id="SSF51430">
    <property type="entry name" value="NAD(P)-linked oxidoreductase"/>
    <property type="match status" value="1"/>
</dbReference>
<dbReference type="InterPro" id="IPR053135">
    <property type="entry name" value="AKR2_Oxidoreductase"/>
</dbReference>
<dbReference type="InterPro" id="IPR036812">
    <property type="entry name" value="NAD(P)_OxRdtase_dom_sf"/>
</dbReference>
<protein>
    <submittedName>
        <fullName evidence="2">Aryl-alcohol dehydrogenase-like predicted oxidoreductase</fullName>
    </submittedName>
</protein>
<organism evidence="2 3">
    <name type="scientific">Alkalibacillus flavidus</name>
    <dbReference type="NCBI Taxonomy" id="546021"/>
    <lineage>
        <taxon>Bacteria</taxon>
        <taxon>Bacillati</taxon>
        <taxon>Bacillota</taxon>
        <taxon>Bacilli</taxon>
        <taxon>Bacillales</taxon>
        <taxon>Bacillaceae</taxon>
        <taxon>Alkalibacillus</taxon>
    </lineage>
</organism>